<gene>
    <name evidence="3" type="ORF">CHARACLAT_016537</name>
</gene>
<keyword evidence="4" id="KW-1185">Reference proteome</keyword>
<dbReference type="InterPro" id="IPR018378">
    <property type="entry name" value="C-type_lectin_CS"/>
</dbReference>
<feature type="domain" description="C-type lectin" evidence="2">
    <location>
        <begin position="29"/>
        <end position="100"/>
    </location>
</feature>
<name>A0ABU7EU70_9TELE</name>
<keyword evidence="1" id="KW-1015">Disulfide bond</keyword>
<reference evidence="3 4" key="1">
    <citation type="submission" date="2021-06" db="EMBL/GenBank/DDBJ databases">
        <authorList>
            <person name="Palmer J.M."/>
        </authorList>
    </citation>
    <scope>NUCLEOTIDE SEQUENCE [LARGE SCALE GENOMIC DNA]</scope>
    <source>
        <strain evidence="3 4">CL_MEX2019</strain>
        <tissue evidence="3">Muscle</tissue>
    </source>
</reference>
<dbReference type="PROSITE" id="PS50041">
    <property type="entry name" value="C_TYPE_LECTIN_2"/>
    <property type="match status" value="1"/>
</dbReference>
<accession>A0ABU7EU70</accession>
<dbReference type="SUPFAM" id="SSF56436">
    <property type="entry name" value="C-type lectin-like"/>
    <property type="match status" value="1"/>
</dbReference>
<organism evidence="3 4">
    <name type="scientific">Characodon lateralis</name>
    <dbReference type="NCBI Taxonomy" id="208331"/>
    <lineage>
        <taxon>Eukaryota</taxon>
        <taxon>Metazoa</taxon>
        <taxon>Chordata</taxon>
        <taxon>Craniata</taxon>
        <taxon>Vertebrata</taxon>
        <taxon>Euteleostomi</taxon>
        <taxon>Actinopterygii</taxon>
        <taxon>Neopterygii</taxon>
        <taxon>Teleostei</taxon>
        <taxon>Neoteleostei</taxon>
        <taxon>Acanthomorphata</taxon>
        <taxon>Ovalentaria</taxon>
        <taxon>Atherinomorphae</taxon>
        <taxon>Cyprinodontiformes</taxon>
        <taxon>Goodeidae</taxon>
        <taxon>Characodon</taxon>
    </lineage>
</organism>
<dbReference type="EMBL" id="JAHUTJ010066921">
    <property type="protein sequence ID" value="MED6290747.1"/>
    <property type="molecule type" value="Genomic_DNA"/>
</dbReference>
<comment type="caution">
    <text evidence="3">The sequence shown here is derived from an EMBL/GenBank/DDBJ whole genome shotgun (WGS) entry which is preliminary data.</text>
</comment>
<sequence length="103" mass="12069">MLVINTVCSLLHYNHLHSAHISPGFFLFQSFLTEKGKLKYWIGLRQDGSIWNWVNNNELEQSYWKETAQIGDCAYLNSEGPVQKNWDRASCQTSTYFICQLQY</sequence>
<proteinExistence type="predicted"/>
<protein>
    <recommendedName>
        <fullName evidence="2">C-type lectin domain-containing protein</fullName>
    </recommendedName>
</protein>
<dbReference type="Pfam" id="PF00059">
    <property type="entry name" value="Lectin_C"/>
    <property type="match status" value="1"/>
</dbReference>
<evidence type="ECO:0000259" key="2">
    <source>
        <dbReference type="PROSITE" id="PS50041"/>
    </source>
</evidence>
<dbReference type="InterPro" id="IPR016186">
    <property type="entry name" value="C-type_lectin-like/link_sf"/>
</dbReference>
<evidence type="ECO:0000313" key="4">
    <source>
        <dbReference type="Proteomes" id="UP001352852"/>
    </source>
</evidence>
<dbReference type="Gene3D" id="3.10.100.10">
    <property type="entry name" value="Mannose-Binding Protein A, subunit A"/>
    <property type="match status" value="1"/>
</dbReference>
<dbReference type="InterPro" id="IPR001304">
    <property type="entry name" value="C-type_lectin-like"/>
</dbReference>
<dbReference type="PROSITE" id="PS00615">
    <property type="entry name" value="C_TYPE_LECTIN_1"/>
    <property type="match status" value="1"/>
</dbReference>
<dbReference type="InterPro" id="IPR016187">
    <property type="entry name" value="CTDL_fold"/>
</dbReference>
<dbReference type="Proteomes" id="UP001352852">
    <property type="component" value="Unassembled WGS sequence"/>
</dbReference>
<evidence type="ECO:0000313" key="3">
    <source>
        <dbReference type="EMBL" id="MED6290747.1"/>
    </source>
</evidence>
<evidence type="ECO:0000256" key="1">
    <source>
        <dbReference type="ARBA" id="ARBA00023157"/>
    </source>
</evidence>